<reference evidence="5 6" key="1">
    <citation type="submission" date="2009-10" db="EMBL/GenBank/DDBJ databases">
        <authorList>
            <person name="Weinstock G."/>
            <person name="Sodergren E."/>
            <person name="Clifton S."/>
            <person name="Fulton L."/>
            <person name="Fulton B."/>
            <person name="Courtney L."/>
            <person name="Fronick C."/>
            <person name="Harrison M."/>
            <person name="Strong C."/>
            <person name="Farmer C."/>
            <person name="Delahaunty K."/>
            <person name="Markovic C."/>
            <person name="Hall O."/>
            <person name="Minx P."/>
            <person name="Tomlinson C."/>
            <person name="Mitreva M."/>
            <person name="Nelson J."/>
            <person name="Hou S."/>
            <person name="Wollam A."/>
            <person name="Pepin K.H."/>
            <person name="Johnson M."/>
            <person name="Bhonagiri V."/>
            <person name="Nash W.E."/>
            <person name="Warren W."/>
            <person name="Chinwalla A."/>
            <person name="Mardis E.R."/>
            <person name="Wilson R.K."/>
        </authorList>
    </citation>
    <scope>NUCLEOTIDE SEQUENCE [LARGE SCALE GENOMIC DNA]</scope>
    <source>
        <strain evidence="5 6">F0309</strain>
    </source>
</reference>
<name>D4TVY8_9ACTO</name>
<dbReference type="InterPro" id="IPR050492">
    <property type="entry name" value="Bact_metal-bind_prot9"/>
</dbReference>
<dbReference type="EMBL" id="ACYT02000006">
    <property type="protein sequence ID" value="EFF80934.1"/>
    <property type="molecule type" value="Genomic_DNA"/>
</dbReference>
<evidence type="ECO:0000313" key="6">
    <source>
        <dbReference type="Proteomes" id="UP000003150"/>
    </source>
</evidence>
<evidence type="ECO:0000256" key="4">
    <source>
        <dbReference type="ARBA" id="ARBA00022729"/>
    </source>
</evidence>
<evidence type="ECO:0000313" key="5">
    <source>
        <dbReference type="EMBL" id="EFF80934.1"/>
    </source>
</evidence>
<dbReference type="Pfam" id="PF01297">
    <property type="entry name" value="ZnuA"/>
    <property type="match status" value="1"/>
</dbReference>
<dbReference type="Proteomes" id="UP000003150">
    <property type="component" value="Unassembled WGS sequence"/>
</dbReference>
<keyword evidence="4" id="KW-0732">Signal</keyword>
<dbReference type="PANTHER" id="PTHR42953">
    <property type="entry name" value="HIGH-AFFINITY ZINC UPTAKE SYSTEM PROTEIN ZNUA-RELATED"/>
    <property type="match status" value="1"/>
</dbReference>
<keyword evidence="2" id="KW-0813">Transport</keyword>
<dbReference type="SUPFAM" id="SSF53807">
    <property type="entry name" value="Helical backbone' metal receptor"/>
    <property type="match status" value="1"/>
</dbReference>
<dbReference type="GO" id="GO:0030001">
    <property type="term" value="P:metal ion transport"/>
    <property type="evidence" value="ECO:0007669"/>
    <property type="project" value="InterPro"/>
</dbReference>
<dbReference type="InterPro" id="IPR006127">
    <property type="entry name" value="ZnuA-like"/>
</dbReference>
<dbReference type="AlphaFoldDB" id="D4TVY8"/>
<evidence type="ECO:0000256" key="1">
    <source>
        <dbReference type="ARBA" id="ARBA00004196"/>
    </source>
</evidence>
<dbReference type="GO" id="GO:0046872">
    <property type="term" value="F:metal ion binding"/>
    <property type="evidence" value="ECO:0007669"/>
    <property type="project" value="UniProtKB-KW"/>
</dbReference>
<dbReference type="HOGENOM" id="CLU_016838_1_1_11"/>
<accession>D4TVY8</accession>
<gene>
    <name evidence="5" type="ORF">HMPREF0970_00096</name>
</gene>
<evidence type="ECO:0000256" key="3">
    <source>
        <dbReference type="ARBA" id="ARBA00022723"/>
    </source>
</evidence>
<protein>
    <submittedName>
        <fullName evidence="5">ABC transporter, substrate-binding protein</fullName>
    </submittedName>
</protein>
<organism evidence="5 6">
    <name type="scientific">Schaalia odontolytica F0309</name>
    <dbReference type="NCBI Taxonomy" id="649742"/>
    <lineage>
        <taxon>Bacteria</taxon>
        <taxon>Bacillati</taxon>
        <taxon>Actinomycetota</taxon>
        <taxon>Actinomycetes</taxon>
        <taxon>Actinomycetales</taxon>
        <taxon>Actinomycetaceae</taxon>
        <taxon>Schaalia</taxon>
    </lineage>
</organism>
<comment type="subcellular location">
    <subcellularLocation>
        <location evidence="1">Cell envelope</location>
    </subcellularLocation>
</comment>
<dbReference type="GO" id="GO:0030313">
    <property type="term" value="C:cell envelope"/>
    <property type="evidence" value="ECO:0007669"/>
    <property type="project" value="UniProtKB-SubCell"/>
</dbReference>
<comment type="caution">
    <text evidence="5">The sequence shown here is derived from an EMBL/GenBank/DDBJ whole genome shotgun (WGS) entry which is preliminary data.</text>
</comment>
<keyword evidence="3" id="KW-0479">Metal-binding</keyword>
<dbReference type="PANTHER" id="PTHR42953:SF1">
    <property type="entry name" value="METAL-BINDING PROTEIN HI_0362-RELATED"/>
    <property type="match status" value="1"/>
</dbReference>
<dbReference type="Gene3D" id="3.40.50.1980">
    <property type="entry name" value="Nitrogenase molybdenum iron protein domain"/>
    <property type="match status" value="2"/>
</dbReference>
<proteinExistence type="predicted"/>
<evidence type="ECO:0000256" key="2">
    <source>
        <dbReference type="ARBA" id="ARBA00022448"/>
    </source>
</evidence>
<dbReference type="PATRIC" id="fig|649742.3.peg.930"/>
<sequence length="407" mass="42334">MCRGLILRIILSSTYNFRVPENILGVIMFSLIRRGLAAASGLTMAIASLAACSPSSSSHGLAVVATTTQICDYVTQIAARSADISLDKTDAAGKNSHVGATPDGAALTMSLTCLLAPNASAHEHEMTPAQTKALSEADVMAVSGVDLEHFLDDAVVSSGFKGRMVVTSGVLTAADIDNPGAADEQGAYTIDRGSERVDVAPWPFPPEEAGEEPEFRFDPHVWTSPKGAHVQVANLGAGLAAAVPEAASSINAATASYLEDIDALDQWTAEAIETVPAGQRVLFTSHDAFGYFSRDYGIRFIGAALSDFNEQQDATADHIAKAVAAVKESGAVALFAENSNNSKSIEAIARAAGVTPIVGEDAMYGDSLGPDGSEGATYVGSIVHNVRAVTQAWGGTVPDLPERLKDQ</sequence>